<sequence>MIQNHGSHTSLSSSKYSDFAVNWPSPYPPPCPKHRLLSAFACLCLVNFISAIDGTVLVGSLSIISKDLQASTTESFWIGTSFLLASAILQPLWTALADILGAIPLILSALAFFTLGSSLAPMASSTALLLAARTIQGIGGGGIVALTYIITASLVSLQERGKWFGLISLQWAIGSTVGPLMGGAIAENSDWRWIFWLNLPFCVVGFVFIPIVLLNFSGPSSYSWDKLRHLDWLGAVVLLCSITSCLIPLTLVRDEFLIVYLAGVSFAWLSMEILLPLGAGIVALVFFTIYTIRYSKNQFLRLSLLSSSGAAAAYLGAFIHGMLTYSLLYYLPLYFQVARDYSATISGIALLPWTITVGSAALIIGLLISRKGKYSYFIWFGWVATTAGISLLLSLQKDTPLSVWIMSSVIGGLGLGVTWSATSFASQAAASDDDKPLAGAMFSFVRSIGQAVGVAVSGTIFQNVFRHSIETQKKYAQHASAWTKDSVRVFAALSNSSGPIARDMKDAVVAAHMDALWAIWLVMTILAAVAGLVNMIWLRDPRRRPVIRHIPNETLTQDKESAPI</sequence>
<dbReference type="AlphaFoldDB" id="A0A8H5XM84"/>
<dbReference type="Gene3D" id="1.20.1720.10">
    <property type="entry name" value="Multidrug resistance protein D"/>
    <property type="match status" value="1"/>
</dbReference>
<protein>
    <submittedName>
        <fullName evidence="8">Major facilitator superfamily transporter</fullName>
    </submittedName>
</protein>
<evidence type="ECO:0000256" key="6">
    <source>
        <dbReference type="SAM" id="Phobius"/>
    </source>
</evidence>
<feature type="transmembrane region" description="Helical" evidence="6">
    <location>
        <begin position="103"/>
        <end position="123"/>
    </location>
</feature>
<dbReference type="SUPFAM" id="SSF103473">
    <property type="entry name" value="MFS general substrate transporter"/>
    <property type="match status" value="1"/>
</dbReference>
<feature type="transmembrane region" description="Helical" evidence="6">
    <location>
        <begin position="230"/>
        <end position="251"/>
    </location>
</feature>
<name>A0A8H5XM84_9HYPO</name>
<feature type="transmembrane region" description="Helical" evidence="6">
    <location>
        <begin position="76"/>
        <end position="96"/>
    </location>
</feature>
<evidence type="ECO:0000256" key="3">
    <source>
        <dbReference type="ARBA" id="ARBA00022989"/>
    </source>
</evidence>
<feature type="transmembrane region" description="Helical" evidence="6">
    <location>
        <begin position="257"/>
        <end position="290"/>
    </location>
</feature>
<feature type="transmembrane region" description="Helical" evidence="6">
    <location>
        <begin position="163"/>
        <end position="181"/>
    </location>
</feature>
<feature type="transmembrane region" description="Helical" evidence="6">
    <location>
        <begin position="311"/>
        <end position="331"/>
    </location>
</feature>
<gene>
    <name evidence="8" type="ORF">FGLOB1_13883</name>
</gene>
<evidence type="ECO:0000256" key="1">
    <source>
        <dbReference type="ARBA" id="ARBA00004141"/>
    </source>
</evidence>
<reference evidence="8 9" key="1">
    <citation type="submission" date="2020-05" db="EMBL/GenBank/DDBJ databases">
        <title>Identification and distribution of gene clusters putatively required for synthesis of sphingolipid metabolism inhibitors in phylogenetically diverse species of the filamentous fungus Fusarium.</title>
        <authorList>
            <person name="Kim H.-S."/>
            <person name="Busman M."/>
            <person name="Brown D.W."/>
            <person name="Divon H."/>
            <person name="Uhlig S."/>
            <person name="Proctor R.H."/>
        </authorList>
    </citation>
    <scope>NUCLEOTIDE SEQUENCE [LARGE SCALE GENOMIC DNA]</scope>
    <source>
        <strain evidence="8 9">NRRL 26131</strain>
    </source>
</reference>
<evidence type="ECO:0000256" key="2">
    <source>
        <dbReference type="ARBA" id="ARBA00022692"/>
    </source>
</evidence>
<evidence type="ECO:0000313" key="9">
    <source>
        <dbReference type="Proteomes" id="UP000532311"/>
    </source>
</evidence>
<evidence type="ECO:0000313" key="8">
    <source>
        <dbReference type="EMBL" id="KAF5695972.1"/>
    </source>
</evidence>
<dbReference type="PANTHER" id="PTHR23501:SF59">
    <property type="entry name" value="MAJOR FACILITATOR SUPERFAMILY (MFS) PROFILE DOMAIN-CONTAINING PROTEIN-RELATED"/>
    <property type="match status" value="1"/>
</dbReference>
<keyword evidence="9" id="KW-1185">Reference proteome</keyword>
<keyword evidence="5" id="KW-0325">Glycoprotein</keyword>
<comment type="subcellular location">
    <subcellularLocation>
        <location evidence="1">Membrane</location>
        <topology evidence="1">Multi-pass membrane protein</topology>
    </subcellularLocation>
</comment>
<dbReference type="Proteomes" id="UP000532311">
    <property type="component" value="Unassembled WGS sequence"/>
</dbReference>
<dbReference type="GO" id="GO:0005886">
    <property type="term" value="C:plasma membrane"/>
    <property type="evidence" value="ECO:0007669"/>
    <property type="project" value="TreeGrafter"/>
</dbReference>
<feature type="transmembrane region" description="Helical" evidence="6">
    <location>
        <begin position="193"/>
        <end position="218"/>
    </location>
</feature>
<accession>A0A8H5XM84</accession>
<dbReference type="PANTHER" id="PTHR23501">
    <property type="entry name" value="MAJOR FACILITATOR SUPERFAMILY"/>
    <property type="match status" value="1"/>
</dbReference>
<keyword evidence="3 6" id="KW-1133">Transmembrane helix</keyword>
<dbReference type="GO" id="GO:0022857">
    <property type="term" value="F:transmembrane transporter activity"/>
    <property type="evidence" value="ECO:0007669"/>
    <property type="project" value="InterPro"/>
</dbReference>
<dbReference type="InterPro" id="IPR011701">
    <property type="entry name" value="MFS"/>
</dbReference>
<keyword evidence="2 6" id="KW-0812">Transmembrane</keyword>
<feature type="transmembrane region" description="Helical" evidence="6">
    <location>
        <begin position="401"/>
        <end position="425"/>
    </location>
</feature>
<evidence type="ECO:0000256" key="4">
    <source>
        <dbReference type="ARBA" id="ARBA00023136"/>
    </source>
</evidence>
<feature type="transmembrane region" description="Helical" evidence="6">
    <location>
        <begin position="36"/>
        <end position="64"/>
    </location>
</feature>
<feature type="domain" description="Major facilitator superfamily (MFS) profile" evidence="7">
    <location>
        <begin position="39"/>
        <end position="542"/>
    </location>
</feature>
<dbReference type="EMBL" id="JAAQPF010000929">
    <property type="protein sequence ID" value="KAF5695972.1"/>
    <property type="molecule type" value="Genomic_DNA"/>
</dbReference>
<dbReference type="PRINTS" id="PR01036">
    <property type="entry name" value="TCRTETB"/>
</dbReference>
<organism evidence="8 9">
    <name type="scientific">Fusarium globosum</name>
    <dbReference type="NCBI Taxonomy" id="78864"/>
    <lineage>
        <taxon>Eukaryota</taxon>
        <taxon>Fungi</taxon>
        <taxon>Dikarya</taxon>
        <taxon>Ascomycota</taxon>
        <taxon>Pezizomycotina</taxon>
        <taxon>Sordariomycetes</taxon>
        <taxon>Hypocreomycetidae</taxon>
        <taxon>Hypocreales</taxon>
        <taxon>Nectriaceae</taxon>
        <taxon>Fusarium</taxon>
        <taxon>Fusarium fujikuroi species complex</taxon>
    </lineage>
</organism>
<dbReference type="Pfam" id="PF07690">
    <property type="entry name" value="MFS_1"/>
    <property type="match status" value="1"/>
</dbReference>
<dbReference type="Gene3D" id="1.20.1250.20">
    <property type="entry name" value="MFS general substrate transporter like domains"/>
    <property type="match status" value="1"/>
</dbReference>
<keyword evidence="4 6" id="KW-0472">Membrane</keyword>
<feature type="transmembrane region" description="Helical" evidence="6">
    <location>
        <begin position="376"/>
        <end position="395"/>
    </location>
</feature>
<dbReference type="InterPro" id="IPR020846">
    <property type="entry name" value="MFS_dom"/>
</dbReference>
<proteinExistence type="predicted"/>
<dbReference type="PROSITE" id="PS50850">
    <property type="entry name" value="MFS"/>
    <property type="match status" value="1"/>
</dbReference>
<feature type="transmembrane region" description="Helical" evidence="6">
    <location>
        <begin position="437"/>
        <end position="461"/>
    </location>
</feature>
<dbReference type="InterPro" id="IPR036259">
    <property type="entry name" value="MFS_trans_sf"/>
</dbReference>
<evidence type="ECO:0000256" key="5">
    <source>
        <dbReference type="ARBA" id="ARBA00023180"/>
    </source>
</evidence>
<feature type="transmembrane region" description="Helical" evidence="6">
    <location>
        <begin position="343"/>
        <end position="369"/>
    </location>
</feature>
<comment type="caution">
    <text evidence="8">The sequence shown here is derived from an EMBL/GenBank/DDBJ whole genome shotgun (WGS) entry which is preliminary data.</text>
</comment>
<feature type="transmembrane region" description="Helical" evidence="6">
    <location>
        <begin position="515"/>
        <end position="538"/>
    </location>
</feature>
<evidence type="ECO:0000259" key="7">
    <source>
        <dbReference type="PROSITE" id="PS50850"/>
    </source>
</evidence>
<feature type="transmembrane region" description="Helical" evidence="6">
    <location>
        <begin position="135"/>
        <end position="156"/>
    </location>
</feature>